<accession>A0A8S3Q7H7</accession>
<dbReference type="AlphaFoldDB" id="A0A8S3Q7H7"/>
<sequence length="787" mass="89408">MNDKDFAPLTPICVKNLSDRLYEKRKTGAIEVERIVKDLVTNSKRSQIKRVLKILGDDFALSNNPNARNGGFIGLAASAIALGKEANNYVEDLIRPVVPSFTDQDSRVRYYACEALYNICKVCRGFVLPYFNEIFDGVSKLIADTEVNVKNGAEVLDRLIKVCVGAKSSACFSKEDDRMDIVTESSSFDLKAFIPLLRERVYARDPYARQFIVSWVAVLDAVPDINMLVLLPEILDGLFKILGDQKPEIRKMCENVLKDFLNSIDTNPAEVKFEGMSNILILNCHNDDEIIQCTAMTWLTVFISKAGRTMLLNAPGIIKAILPCLTNNSPKVVLDAARKLNSEMKTLICEQDDSPTPLLGSPMDGEIRDQTDTDKEEIIYDKVGDRVIQLDVKNVISVLCHMLENGHFQSKIAVLDWINHLLQKVPNKTFLNMDILFPALLRCLTDESEEVVLLDLEALAEISSNPAGQITQDLQMAVEKPPRELTPDRKDKKDKEGKKRPSDPRQSAVRKGDNLSKLPKAKLTVEYESKHGLNVYFTKFMVSLLDMFKVDQQSTEPKEREYFIIRQLSHLLNAEDIFQSFSKILVIEEDLDFAKKMVQTLNTILLTSTELFGLRSQLKTLNSQDSCSLFCNLYMSWCHSPIATVSLCFLSQNYSHACQLLQTFGDLEVTVDFLKEIDKLVQLIESPIFAYLRLQLLDVQNNQDLIKSLYGLLMLLPQSEAFKLLRYRLDCIPHYQLALMNDKQKTKSSAGDQRPFVSHLNFLDLLQHFKQVQEKHRQKAIAVKQRR</sequence>
<evidence type="ECO:0000256" key="1">
    <source>
        <dbReference type="ARBA" id="ARBA00004308"/>
    </source>
</evidence>
<feature type="compositionally biased region" description="Basic and acidic residues" evidence="8">
    <location>
        <begin position="480"/>
        <end position="503"/>
    </location>
</feature>
<dbReference type="SUPFAM" id="SSF48371">
    <property type="entry name" value="ARM repeat"/>
    <property type="match status" value="1"/>
</dbReference>
<evidence type="ECO:0000256" key="7">
    <source>
        <dbReference type="ARBA" id="ARBA00047092"/>
    </source>
</evidence>
<gene>
    <name evidence="10" type="ORF">MEDL_6647</name>
</gene>
<evidence type="ECO:0000259" key="9">
    <source>
        <dbReference type="Pfam" id="PF11916"/>
    </source>
</evidence>
<evidence type="ECO:0000256" key="3">
    <source>
        <dbReference type="ARBA" id="ARBA00013840"/>
    </source>
</evidence>
<dbReference type="Proteomes" id="UP000683360">
    <property type="component" value="Unassembled WGS sequence"/>
</dbReference>
<dbReference type="PANTHER" id="PTHR16023:SF0">
    <property type="entry name" value="PROTEIN VAC14 HOMOLOG"/>
    <property type="match status" value="1"/>
</dbReference>
<comment type="similarity">
    <text evidence="2">Belongs to the VAC14 family.</text>
</comment>
<dbReference type="InterPro" id="IPR026825">
    <property type="entry name" value="Vac14"/>
</dbReference>
<evidence type="ECO:0000256" key="5">
    <source>
        <dbReference type="ARBA" id="ARBA00023136"/>
    </source>
</evidence>
<comment type="function">
    <text evidence="6">Scaffold protein component of the PI(3,5)P2 regulatory complex which regulates both the synthesis and turnover of phosphatidylinositol 3,5-bisphosphate (PtdIns(3,5)P2). Pentamerizes into a star-shaped structure and nucleates the assembly of the complex. The pentamer binds a single copy each of PIKFYVE and FIG4 and coordinates both PIKfyve kinase activity and FIG4 phosphatase activity, being required to maintain normal levels of phosphatidylinositol 3-phosphate (PtdIns(3)P) and phosphatidylinositol 5-phosphate (PtdIns(5)P). Plays a role in the biogenesis of endosome carrier vesicles (ECV) / multivesicular bodies (MVB) transport intermediates from early endosomes.</text>
</comment>
<organism evidence="10 11">
    <name type="scientific">Mytilus edulis</name>
    <name type="common">Blue mussel</name>
    <dbReference type="NCBI Taxonomy" id="6550"/>
    <lineage>
        <taxon>Eukaryota</taxon>
        <taxon>Metazoa</taxon>
        <taxon>Spiralia</taxon>
        <taxon>Lophotrochozoa</taxon>
        <taxon>Mollusca</taxon>
        <taxon>Bivalvia</taxon>
        <taxon>Autobranchia</taxon>
        <taxon>Pteriomorphia</taxon>
        <taxon>Mytilida</taxon>
        <taxon>Mytiloidea</taxon>
        <taxon>Mytilidae</taxon>
        <taxon>Mytilinae</taxon>
        <taxon>Mytilus</taxon>
    </lineage>
</organism>
<evidence type="ECO:0000256" key="2">
    <source>
        <dbReference type="ARBA" id="ARBA00010225"/>
    </source>
</evidence>
<keyword evidence="11" id="KW-1185">Reference proteome</keyword>
<name>A0A8S3Q7H7_MYTED</name>
<dbReference type="GO" id="GO:0070772">
    <property type="term" value="C:PAS complex"/>
    <property type="evidence" value="ECO:0007669"/>
    <property type="project" value="InterPro"/>
</dbReference>
<dbReference type="InterPro" id="IPR016024">
    <property type="entry name" value="ARM-type_fold"/>
</dbReference>
<comment type="subunit">
    <text evidence="7">Forms pentamers. Component of the PI(3,5)P2 regulatory complex/PAS complex, at least composed of PIKFYVE, FIG4 and VAC14. VAC14 nucleates the assembly of the complex and serves as a scaffold by pentamerizing into a star-shaped structure, which can bind a single copy each of PIKFYVE and FIG4 and coordinates their activities. Interacts with NOS1.</text>
</comment>
<comment type="subcellular location">
    <subcellularLocation>
        <location evidence="1">Endomembrane system</location>
    </subcellularLocation>
</comment>
<feature type="domain" description="Vacuolar protein 14 C-terminal Fig4-binding" evidence="9">
    <location>
        <begin position="558"/>
        <end position="732"/>
    </location>
</feature>
<dbReference type="GO" id="GO:0010008">
    <property type="term" value="C:endosome membrane"/>
    <property type="evidence" value="ECO:0007669"/>
    <property type="project" value="TreeGrafter"/>
</dbReference>
<feature type="region of interest" description="Disordered" evidence="8">
    <location>
        <begin position="470"/>
        <end position="513"/>
    </location>
</feature>
<evidence type="ECO:0000256" key="8">
    <source>
        <dbReference type="SAM" id="MobiDB-lite"/>
    </source>
</evidence>
<dbReference type="Gene3D" id="1.25.10.10">
    <property type="entry name" value="Leucine-rich Repeat Variant"/>
    <property type="match status" value="2"/>
</dbReference>
<dbReference type="EMBL" id="CAJPWZ010000362">
    <property type="protein sequence ID" value="CAG2191438.1"/>
    <property type="molecule type" value="Genomic_DNA"/>
</dbReference>
<evidence type="ECO:0000256" key="6">
    <source>
        <dbReference type="ARBA" id="ARBA00045654"/>
    </source>
</evidence>
<dbReference type="Pfam" id="PF12755">
    <property type="entry name" value="Vac14_Fab1_bd"/>
    <property type="match status" value="1"/>
</dbReference>
<dbReference type="InterPro" id="IPR021841">
    <property type="entry name" value="VAC14_Fig4p-bd"/>
</dbReference>
<comment type="caution">
    <text evidence="10">The sequence shown here is derived from an EMBL/GenBank/DDBJ whole genome shotgun (WGS) entry which is preliminary data.</text>
</comment>
<dbReference type="PANTHER" id="PTHR16023">
    <property type="entry name" value="TAX1 BINDING PROTEIN-RELATED"/>
    <property type="match status" value="1"/>
</dbReference>
<dbReference type="Pfam" id="PF11916">
    <property type="entry name" value="Vac14_Fig4_bd"/>
    <property type="match status" value="1"/>
</dbReference>
<keyword evidence="4" id="KW-0677">Repeat</keyword>
<dbReference type="GO" id="GO:0006661">
    <property type="term" value="P:phosphatidylinositol biosynthetic process"/>
    <property type="evidence" value="ECO:0007669"/>
    <property type="project" value="InterPro"/>
</dbReference>
<keyword evidence="5" id="KW-0472">Membrane</keyword>
<dbReference type="InterPro" id="IPR011989">
    <property type="entry name" value="ARM-like"/>
</dbReference>
<evidence type="ECO:0000313" key="11">
    <source>
        <dbReference type="Proteomes" id="UP000683360"/>
    </source>
</evidence>
<proteinExistence type="inferred from homology"/>
<evidence type="ECO:0000313" key="10">
    <source>
        <dbReference type="EMBL" id="CAG2191438.1"/>
    </source>
</evidence>
<dbReference type="OrthoDB" id="5574975at2759"/>
<protein>
    <recommendedName>
        <fullName evidence="3">Protein VAC14 homolog</fullName>
    </recommendedName>
</protein>
<reference evidence="10" key="1">
    <citation type="submission" date="2021-03" db="EMBL/GenBank/DDBJ databases">
        <authorList>
            <person name="Bekaert M."/>
        </authorList>
    </citation>
    <scope>NUCLEOTIDE SEQUENCE</scope>
</reference>
<evidence type="ECO:0000256" key="4">
    <source>
        <dbReference type="ARBA" id="ARBA00022737"/>
    </source>
</evidence>